<evidence type="ECO:0000259" key="2">
    <source>
        <dbReference type="Pfam" id="PF23635"/>
    </source>
</evidence>
<organism evidence="3 4">
    <name type="scientific">Lolium multiflorum</name>
    <name type="common">Italian ryegrass</name>
    <name type="synonym">Lolium perenne subsp. multiflorum</name>
    <dbReference type="NCBI Taxonomy" id="4521"/>
    <lineage>
        <taxon>Eukaryota</taxon>
        <taxon>Viridiplantae</taxon>
        <taxon>Streptophyta</taxon>
        <taxon>Embryophyta</taxon>
        <taxon>Tracheophyta</taxon>
        <taxon>Spermatophyta</taxon>
        <taxon>Magnoliopsida</taxon>
        <taxon>Liliopsida</taxon>
        <taxon>Poales</taxon>
        <taxon>Poaceae</taxon>
        <taxon>BOP clade</taxon>
        <taxon>Pooideae</taxon>
        <taxon>Poodae</taxon>
        <taxon>Poeae</taxon>
        <taxon>Poeae Chloroplast Group 2 (Poeae type)</taxon>
        <taxon>Loliodinae</taxon>
        <taxon>Loliinae</taxon>
        <taxon>Lolium</taxon>
    </lineage>
</organism>
<dbReference type="EMBL" id="JAUUTY010000001">
    <property type="protein sequence ID" value="KAK1698564.1"/>
    <property type="molecule type" value="Genomic_DNA"/>
</dbReference>
<proteinExistence type="predicted"/>
<evidence type="ECO:0000313" key="4">
    <source>
        <dbReference type="Proteomes" id="UP001231189"/>
    </source>
</evidence>
<dbReference type="InterPro" id="IPR036047">
    <property type="entry name" value="F-box-like_dom_sf"/>
</dbReference>
<gene>
    <name evidence="3" type="ORF">QYE76_015261</name>
</gene>
<dbReference type="Gene3D" id="1.20.1280.50">
    <property type="match status" value="1"/>
</dbReference>
<dbReference type="InterPro" id="IPR001810">
    <property type="entry name" value="F-box_dom"/>
</dbReference>
<evidence type="ECO:0000313" key="3">
    <source>
        <dbReference type="EMBL" id="KAK1698564.1"/>
    </source>
</evidence>
<dbReference type="InterPro" id="IPR056594">
    <property type="entry name" value="AT5G49610-like_b-prop"/>
</dbReference>
<evidence type="ECO:0008006" key="5">
    <source>
        <dbReference type="Google" id="ProtNLM"/>
    </source>
</evidence>
<sequence length="380" mass="42821">MHIARVMDQASMADVIGDNDLLHEILLRLGLPAVLVRAALVSKRWRGLAADPRFLRRFRHRHPPSLLGFYVHDDRYRRQQFVPVVSEAPELHFAVSDPSAGVPVDCRNGRLLLKVGEFTTAQYLVRRPLCPTQGVIPILPPPPQLPVDWVPMPSRLCSKSACLLSRDSSDNIVFVYLLLGGSRKLSVQVYVLQSGGVWGEVIVAQGELHALSRDVWVEMVAHGKLYMASDNGCIHGLDFAAPRPQFFTIKLPNEVGDNNYELSSGDDGGFFLIHGERFQLSVWHHETDGKGWVLVDRFCVRVARDRWEKILVLRAGDNAEYVLLGLRTSSVNIICVDLRSRKETVYEVRLSLPLYINVFPFMAVWPPVFPVLNDEDDQGK</sequence>
<evidence type="ECO:0000259" key="1">
    <source>
        <dbReference type="Pfam" id="PF12937"/>
    </source>
</evidence>
<dbReference type="Pfam" id="PF23635">
    <property type="entry name" value="Beta-prop_AT5G49610-like"/>
    <property type="match status" value="1"/>
</dbReference>
<feature type="domain" description="F-box" evidence="1">
    <location>
        <begin position="19"/>
        <end position="58"/>
    </location>
</feature>
<name>A0AAD8U7U2_LOLMU</name>
<comment type="caution">
    <text evidence="3">The sequence shown here is derived from an EMBL/GenBank/DDBJ whole genome shotgun (WGS) entry which is preliminary data.</text>
</comment>
<accession>A0AAD8U7U2</accession>
<protein>
    <recommendedName>
        <fullName evidence="5">F-box domain-containing protein</fullName>
    </recommendedName>
</protein>
<feature type="domain" description="F-box protein AT5G49610-like beta-propeller" evidence="2">
    <location>
        <begin position="104"/>
        <end position="369"/>
    </location>
</feature>
<keyword evidence="4" id="KW-1185">Reference proteome</keyword>
<dbReference type="PANTHER" id="PTHR33207">
    <property type="entry name" value="F-BOX DOMAIN CONTAINING PROTEIN-RELATED"/>
    <property type="match status" value="1"/>
</dbReference>
<dbReference type="Proteomes" id="UP001231189">
    <property type="component" value="Unassembled WGS sequence"/>
</dbReference>
<reference evidence="3" key="1">
    <citation type="submission" date="2023-07" db="EMBL/GenBank/DDBJ databases">
        <title>A chromosome-level genome assembly of Lolium multiflorum.</title>
        <authorList>
            <person name="Chen Y."/>
            <person name="Copetti D."/>
            <person name="Kolliker R."/>
            <person name="Studer B."/>
        </authorList>
    </citation>
    <scope>NUCLEOTIDE SEQUENCE</scope>
    <source>
        <strain evidence="3">02402/16</strain>
        <tissue evidence="3">Leaf</tissue>
    </source>
</reference>
<dbReference type="SUPFAM" id="SSF81383">
    <property type="entry name" value="F-box domain"/>
    <property type="match status" value="1"/>
</dbReference>
<dbReference type="Pfam" id="PF12937">
    <property type="entry name" value="F-box-like"/>
    <property type="match status" value="1"/>
</dbReference>
<dbReference type="AlphaFoldDB" id="A0AAD8U7U2"/>